<keyword evidence="3" id="KW-1185">Reference proteome</keyword>
<dbReference type="Pfam" id="PF11902">
    <property type="entry name" value="DUF3422"/>
    <property type="match status" value="1"/>
</dbReference>
<organism evidence="2 3">
    <name type="scientific">Diacronema lutheri</name>
    <name type="common">Unicellular marine alga</name>
    <name type="synonym">Monochrysis lutheri</name>
    <dbReference type="NCBI Taxonomy" id="2081491"/>
    <lineage>
        <taxon>Eukaryota</taxon>
        <taxon>Haptista</taxon>
        <taxon>Haptophyta</taxon>
        <taxon>Pavlovophyceae</taxon>
        <taxon>Pavlovales</taxon>
        <taxon>Pavlovaceae</taxon>
        <taxon>Diacronema</taxon>
    </lineage>
</organism>
<evidence type="ECO:0000313" key="3">
    <source>
        <dbReference type="Proteomes" id="UP000751190"/>
    </source>
</evidence>
<accession>A0A8J6BZC1</accession>
<dbReference type="InterPro" id="IPR021830">
    <property type="entry name" value="DUF3422"/>
</dbReference>
<dbReference type="AlphaFoldDB" id="A0A8J6BZC1"/>
<name>A0A8J6BZC1_DIALT</name>
<evidence type="ECO:0000256" key="1">
    <source>
        <dbReference type="SAM" id="MobiDB-lite"/>
    </source>
</evidence>
<feature type="non-terminal residue" evidence="2">
    <location>
        <position position="1"/>
    </location>
</feature>
<dbReference type="Proteomes" id="UP000751190">
    <property type="component" value="Unassembled WGS sequence"/>
</dbReference>
<comment type="caution">
    <text evidence="2">The sequence shown here is derived from an EMBL/GenBank/DDBJ whole genome shotgun (WGS) entry which is preliminary data.</text>
</comment>
<dbReference type="OMA" id="EFSTYLW"/>
<reference evidence="2" key="1">
    <citation type="submission" date="2021-05" db="EMBL/GenBank/DDBJ databases">
        <title>The genome of the haptophyte Pavlova lutheri (Diacronema luteri, Pavlovales) - a model for lipid biosynthesis in eukaryotic algae.</title>
        <authorList>
            <person name="Hulatt C.J."/>
            <person name="Posewitz M.C."/>
        </authorList>
    </citation>
    <scope>NUCLEOTIDE SEQUENCE</scope>
    <source>
        <strain evidence="2">NIVA-4/92</strain>
    </source>
</reference>
<feature type="region of interest" description="Disordered" evidence="1">
    <location>
        <begin position="420"/>
        <end position="502"/>
    </location>
</feature>
<dbReference type="OrthoDB" id="497057at2759"/>
<sequence>YEHLAELCAFFAVSPPPHGATFFASPLGAGGALHVRWERHSEFATYTLYRPALAEDLTRPFAEDVVPIASLPPAWISRIPGQVVSAAHIAVDEHRGAGGATELDETQFREAKRVLNHYGHMTGAVLHNGAFRMYADWRVKADGFGHFLLYTTRAANRMALGKVTQRLVELEKYRIMALFSLPLAAQLGPRIDRLSDELLGVMGSVERLGAADGSAQGGGGNGSGGMALCEQRELLHRLCDLTAELLKLQALSSPRFSASRAYAQIVDDRIAQLGCARIESVPSMVSFVQAATHPAMRTCASVSGRLAELTRASQLTADLMRTSLTVRQHAQSAEQLAKIQTTARTQLLLQECVEGLSAVAITYYTIGVLGYVAKSAGALGVLPAHASAEVLIGAAVPFVGLAVWRGLSGMKASVLSGGDSHRHNGAGGHAGGGAASGGHAGGGAASGGHVGGGAASGGHAAASPAQGVAQSEAGGGTRAEGALGADAEAERRAGAHTHGPAR</sequence>
<protein>
    <recommendedName>
        <fullName evidence="4">DUF3422 domain-containing protein</fullName>
    </recommendedName>
</protein>
<proteinExistence type="predicted"/>
<dbReference type="EMBL" id="JAGTXO010000102">
    <property type="protein sequence ID" value="KAG8456892.1"/>
    <property type="molecule type" value="Genomic_DNA"/>
</dbReference>
<feature type="compositionally biased region" description="Gly residues" evidence="1">
    <location>
        <begin position="425"/>
        <end position="456"/>
    </location>
</feature>
<gene>
    <name evidence="2" type="ORF">KFE25_012682</name>
</gene>
<evidence type="ECO:0008006" key="4">
    <source>
        <dbReference type="Google" id="ProtNLM"/>
    </source>
</evidence>
<evidence type="ECO:0000313" key="2">
    <source>
        <dbReference type="EMBL" id="KAG8456892.1"/>
    </source>
</evidence>